<feature type="region of interest" description="Disordered" evidence="1">
    <location>
        <begin position="1345"/>
        <end position="1374"/>
    </location>
</feature>
<evidence type="ECO:0000313" key="4">
    <source>
        <dbReference type="EMBL" id="WVN89606.1"/>
    </source>
</evidence>
<dbReference type="EMBL" id="CP143789">
    <property type="protein sequence ID" value="WVN89606.1"/>
    <property type="molecule type" value="Genomic_DNA"/>
</dbReference>
<feature type="compositionally biased region" description="Low complexity" evidence="1">
    <location>
        <begin position="1160"/>
        <end position="1172"/>
    </location>
</feature>
<feature type="compositionally biased region" description="Basic and acidic residues" evidence="1">
    <location>
        <begin position="1203"/>
        <end position="1218"/>
    </location>
</feature>
<dbReference type="InterPro" id="IPR011993">
    <property type="entry name" value="PH-like_dom_sf"/>
</dbReference>
<feature type="compositionally biased region" description="Polar residues" evidence="1">
    <location>
        <begin position="63"/>
        <end position="74"/>
    </location>
</feature>
<feature type="region of interest" description="Disordered" evidence="1">
    <location>
        <begin position="1"/>
        <end position="51"/>
    </location>
</feature>
<feature type="compositionally biased region" description="Polar residues" evidence="1">
    <location>
        <begin position="1219"/>
        <end position="1247"/>
    </location>
</feature>
<dbReference type="InterPro" id="IPR058155">
    <property type="entry name" value="Skg3/CAF120-like_PH"/>
</dbReference>
<dbReference type="InterPro" id="IPR001849">
    <property type="entry name" value="PH_domain"/>
</dbReference>
<proteinExistence type="predicted"/>
<dbReference type="Gene3D" id="2.30.29.30">
    <property type="entry name" value="Pleckstrin-homology domain (PH domain)/Phosphotyrosine-binding domain (PTB)"/>
    <property type="match status" value="1"/>
</dbReference>
<gene>
    <name evidence="4" type="ORF">L203_104833</name>
</gene>
<accession>A0A1E3IN56</accession>
<protein>
    <recommendedName>
        <fullName evidence="6">CCR4-NOT transcriptional complex subunit CAF120</fullName>
    </recommendedName>
</protein>
<dbReference type="GeneID" id="91089042"/>
<feature type="compositionally biased region" description="Basic and acidic residues" evidence="1">
    <location>
        <begin position="26"/>
        <end position="42"/>
    </location>
</feature>
<dbReference type="VEuPathDB" id="FungiDB:L203_01960"/>
<feature type="region of interest" description="Disordered" evidence="1">
    <location>
        <begin position="782"/>
        <end position="848"/>
    </location>
</feature>
<dbReference type="Pfam" id="PF00169">
    <property type="entry name" value="PH"/>
    <property type="match status" value="1"/>
</dbReference>
<reference evidence="4" key="2">
    <citation type="journal article" date="2022" name="Elife">
        <title>Obligate sexual reproduction of a homothallic fungus closely related to the Cryptococcus pathogenic species complex.</title>
        <authorList>
            <person name="Passer A.R."/>
            <person name="Clancey S.A."/>
            <person name="Shea T."/>
            <person name="David-Palma M."/>
            <person name="Averette A.F."/>
            <person name="Boekhout T."/>
            <person name="Porcel B.M."/>
            <person name="Nowrousian M."/>
            <person name="Cuomo C.A."/>
            <person name="Sun S."/>
            <person name="Heitman J."/>
            <person name="Coelho M.A."/>
        </authorList>
    </citation>
    <scope>NUCLEOTIDE SEQUENCE</scope>
    <source>
        <strain evidence="4">CBS 7841</strain>
    </source>
</reference>
<feature type="region of interest" description="Disordered" evidence="1">
    <location>
        <begin position="63"/>
        <end position="215"/>
    </location>
</feature>
<feature type="compositionally biased region" description="Polar residues" evidence="1">
    <location>
        <begin position="135"/>
        <end position="146"/>
    </location>
</feature>
<feature type="compositionally biased region" description="Acidic residues" evidence="1">
    <location>
        <begin position="1133"/>
        <end position="1150"/>
    </location>
</feature>
<feature type="compositionally biased region" description="Polar residues" evidence="1">
    <location>
        <begin position="1028"/>
        <end position="1046"/>
    </location>
</feature>
<feature type="region of interest" description="Disordered" evidence="1">
    <location>
        <begin position="1063"/>
        <end position="1284"/>
    </location>
</feature>
<reference evidence="4" key="3">
    <citation type="submission" date="2024-01" db="EMBL/GenBank/DDBJ databases">
        <authorList>
            <person name="Coelho M.A."/>
            <person name="David-Palma M."/>
            <person name="Shea T."/>
            <person name="Sun S."/>
            <person name="Cuomo C.A."/>
            <person name="Heitman J."/>
        </authorList>
    </citation>
    <scope>NUCLEOTIDE SEQUENCE</scope>
    <source>
        <strain evidence="4">CBS 7841</strain>
    </source>
</reference>
<feature type="region of interest" description="Disordered" evidence="1">
    <location>
        <begin position="1583"/>
        <end position="1623"/>
    </location>
</feature>
<sequence>MERVKSAESSSNREKRRSGFFGLGGKKKDKDDKDKLIEERQRPSSFSVDRPLTLSKIRQLDQFSSQTRLSQQRSPFFPAVEAQALERPEQSSKPTPAIQGQNTARPSQRPSTLETSRRVKEFDQQQPRSIDMGSNLLQKSRGQQQGYRAGAEQGIGQSSQQLQKQTPHTASALDQPPAPSITPARGRGSPHQGSFFDGAGSTNPSSASGPGNHDIVDMDRFMPIMELIAVQPQKVYVTSPPELEMILARTSAGGQPKQGQPGSPSNDWDPVWLQLSGISLSMWSMKETRAAAAKGEKVPPTYFNITDSSLELLAPLPPPPHRPNSHPHHFVYSLNTAGSNRLLFSCPTERDLARWTTGLRLAAWERARLEEIYTGHLIQAVGREPFVEVGKGRSRLEGWVRVRVMGGMDWRRLWVVLSTPGDDTKEETKKHRRRSFFGMGGKEEEKPPQEPSTGMPMASFYAEQRTGKNKSSTTPVLTMTNVSQAYAVFPEQLGVISSSNLFKVVGHITGEIVTIETRLRDSGWALLMPEHPGDNPYGSTESASLSNRGQGFGAPLQNHSTSLTNVMRWLTGFHDAFKLYGRPEKYDWDLRNPKSLFFAYPQGHNRLNLFLDIEEALDGDFRVTTLSDVRSQFISLVHRRMSQIQNTTGDNNIEEVSKVSEDDQPLRHNANYRVPPFSFGDTPNNQQNLPRSLTPITERTDITRQNSTKTAKSAYFIAGKGAPSTDATAGDRKFSGESSTQGSWLSRLEEQGGSKLLPVMYNSLRSFSSLDEHLDKAYSNFSSKTDTAINPPSASNPQPGGSGANTQTRTASPSIQSKTSGSIYSQDTIPTPGGATSNYNHNVRPSPLVQHEPALDKGVAQNGAIANKNQLAPNILQSNGLSIQTGTSLKTGSSLTVPAGSPVSHSIQLFSPVPRKVSSGDPLPEGVELGEEPAALYLMNMVEEPSALPDPISFKANASSPTNPMMGHNSQKEREISSQPQQTSRNGLGRKPSGARALPIRNNTGLTMETIQDEKSSEEPVLDALTQRSPTPTQAQGEKNLNSQMSHPELGEDISSYIAYAENPSPVKTTTPPFNSPKKPTSPKEEVVRSSFAPSRAALERRAKIEQARKEQRLPGGGKKVMTNSSVIPGFSSDEESDEEEEEESEDEQTLFEKRALPVSSSEQPEQSEGQQRQASSTTASRALPPVPRIKQPEEYVSSEYGDELRLKESQHIMDNKQGHSSPFESRTSQFMGTPRTVSQLSRTPSPANGGLRARPISTMTTVTLNPNPNGGSYPGPGLRQRPSTQFAQAAPPDVRQTVWNANFSAEHGMEENKGGKFVEVEEPSAQLTKAFAPHGLLQAGIQDKEERSAKKQEELARETGSSLINVPAKPPPPKTGLLGAVAAHERDRKNAGGIGATLTDREREKRLAEERQREIERLQRQQAESGVYPQQGFGGYQMAPNLMMNMPMMGMGYPYQAGFNPFAQQQAMMAAQMAYSQTMVAMSQAGSQAGDYPEPVQPSPSQIRSRRPSGTDERSTSSTGSFNGPHPFSPIGMSSYPSFYGYPQGMGMGGMGSPMPMSPAPWMMPQTGAWGMPNPLGQGSPMDPTFSLMPSPGNMMSDTGSFRAKSNTRLKPNAENSGQRVS</sequence>
<dbReference type="KEGG" id="cdep:91089042"/>
<feature type="compositionally biased region" description="Polar residues" evidence="1">
    <location>
        <begin position="155"/>
        <end position="169"/>
    </location>
</feature>
<feature type="compositionally biased region" description="Polar residues" evidence="1">
    <location>
        <begin position="977"/>
        <end position="986"/>
    </location>
</feature>
<feature type="compositionally biased region" description="Polar residues" evidence="1">
    <location>
        <begin position="91"/>
        <end position="114"/>
    </location>
</feature>
<evidence type="ECO:0008006" key="6">
    <source>
        <dbReference type="Google" id="ProtNLM"/>
    </source>
</evidence>
<evidence type="ECO:0000259" key="2">
    <source>
        <dbReference type="Pfam" id="PF00169"/>
    </source>
</evidence>
<feature type="compositionally biased region" description="Basic and acidic residues" evidence="1">
    <location>
        <begin position="1098"/>
        <end position="1113"/>
    </location>
</feature>
<feature type="compositionally biased region" description="Low complexity" evidence="1">
    <location>
        <begin position="1266"/>
        <end position="1278"/>
    </location>
</feature>
<feature type="region of interest" description="Disordered" evidence="1">
    <location>
        <begin position="949"/>
        <end position="999"/>
    </location>
</feature>
<evidence type="ECO:0000313" key="5">
    <source>
        <dbReference type="Proteomes" id="UP000094043"/>
    </source>
</evidence>
<feature type="domain" description="PH" evidence="2">
    <location>
        <begin position="263"/>
        <end position="362"/>
    </location>
</feature>
<feature type="compositionally biased region" description="Basic and acidic residues" evidence="1">
    <location>
        <begin position="1345"/>
        <end position="1358"/>
    </location>
</feature>
<feature type="region of interest" description="Disordered" evidence="1">
    <location>
        <begin position="421"/>
        <end position="456"/>
    </location>
</feature>
<feature type="compositionally biased region" description="Polar residues" evidence="1">
    <location>
        <begin position="782"/>
        <end position="843"/>
    </location>
</feature>
<evidence type="ECO:0000256" key="1">
    <source>
        <dbReference type="SAM" id="MobiDB-lite"/>
    </source>
</evidence>
<reference evidence="4" key="1">
    <citation type="submission" date="2016-06" db="EMBL/GenBank/DDBJ databases">
        <authorList>
            <person name="Cuomo C."/>
            <person name="Litvintseva A."/>
            <person name="Heitman J."/>
            <person name="Chen Y."/>
            <person name="Sun S."/>
            <person name="Springer D."/>
            <person name="Dromer F."/>
            <person name="Young S."/>
            <person name="Zeng Q."/>
            <person name="Chapman S."/>
            <person name="Gujja S."/>
            <person name="Saif S."/>
            <person name="Birren B."/>
        </authorList>
    </citation>
    <scope>NUCLEOTIDE SEQUENCE</scope>
    <source>
        <strain evidence="4">CBS 7841</strain>
    </source>
</reference>
<dbReference type="Pfam" id="PF25381">
    <property type="entry name" value="PH_26"/>
    <property type="match status" value="1"/>
</dbReference>
<feature type="compositionally biased region" description="Polar residues" evidence="1">
    <location>
        <begin position="1595"/>
        <end position="1623"/>
    </location>
</feature>
<feature type="region of interest" description="Disordered" evidence="1">
    <location>
        <begin position="720"/>
        <end position="746"/>
    </location>
</feature>
<evidence type="ECO:0000259" key="3">
    <source>
        <dbReference type="Pfam" id="PF25381"/>
    </source>
</evidence>
<name>A0A1E3IN56_9TREE</name>
<dbReference type="RefSeq" id="XP_066070306.1">
    <property type="nucleotide sequence ID" value="XM_066214209.1"/>
</dbReference>
<feature type="domain" description="Skg3/CAF120-like PH-like" evidence="3">
    <location>
        <begin position="393"/>
        <end position="598"/>
    </location>
</feature>
<feature type="region of interest" description="Disordered" evidence="1">
    <location>
        <begin position="1028"/>
        <end position="1048"/>
    </location>
</feature>
<organism evidence="4 5">
    <name type="scientific">Cryptococcus depauperatus CBS 7841</name>
    <dbReference type="NCBI Taxonomy" id="1295531"/>
    <lineage>
        <taxon>Eukaryota</taxon>
        <taxon>Fungi</taxon>
        <taxon>Dikarya</taxon>
        <taxon>Basidiomycota</taxon>
        <taxon>Agaricomycotina</taxon>
        <taxon>Tremellomycetes</taxon>
        <taxon>Tremellales</taxon>
        <taxon>Cryptococcaceae</taxon>
        <taxon>Cryptococcus</taxon>
    </lineage>
</organism>
<keyword evidence="5" id="KW-1185">Reference proteome</keyword>
<feature type="region of interest" description="Disordered" evidence="1">
    <location>
        <begin position="1487"/>
        <end position="1529"/>
    </location>
</feature>
<feature type="compositionally biased region" description="Polar residues" evidence="1">
    <location>
        <begin position="200"/>
        <end position="209"/>
    </location>
</feature>
<dbReference type="OrthoDB" id="5563754at2759"/>
<dbReference type="Proteomes" id="UP000094043">
    <property type="component" value="Chromosome 6"/>
</dbReference>